<evidence type="ECO:0000313" key="2">
    <source>
        <dbReference type="Proteomes" id="UP000217790"/>
    </source>
</evidence>
<sequence>TEILNQGLEIALRAYIGPERDDWHRYLDGLALSYNSMPHSSTGYAPAYLLFGFTPVT</sequence>
<keyword evidence="2" id="KW-1185">Reference proteome</keyword>
<dbReference type="OrthoDB" id="3268967at2759"/>
<evidence type="ECO:0000313" key="1">
    <source>
        <dbReference type="EMBL" id="PBK78967.1"/>
    </source>
</evidence>
<proteinExistence type="predicted"/>
<feature type="non-terminal residue" evidence="1">
    <location>
        <position position="1"/>
    </location>
</feature>
<dbReference type="Proteomes" id="UP000217790">
    <property type="component" value="Unassembled WGS sequence"/>
</dbReference>
<dbReference type="AlphaFoldDB" id="A0A2H3CQE0"/>
<dbReference type="STRING" id="47427.A0A2H3CQE0"/>
<reference evidence="2" key="1">
    <citation type="journal article" date="2017" name="Nat. Ecol. Evol.">
        <title>Genome expansion and lineage-specific genetic innovations in the forest pathogenic fungi Armillaria.</title>
        <authorList>
            <person name="Sipos G."/>
            <person name="Prasanna A.N."/>
            <person name="Walter M.C."/>
            <person name="O'Connor E."/>
            <person name="Balint B."/>
            <person name="Krizsan K."/>
            <person name="Kiss B."/>
            <person name="Hess J."/>
            <person name="Varga T."/>
            <person name="Slot J."/>
            <person name="Riley R."/>
            <person name="Boka B."/>
            <person name="Rigling D."/>
            <person name="Barry K."/>
            <person name="Lee J."/>
            <person name="Mihaltcheva S."/>
            <person name="LaButti K."/>
            <person name="Lipzen A."/>
            <person name="Waldron R."/>
            <person name="Moloney N.M."/>
            <person name="Sperisen C."/>
            <person name="Kredics L."/>
            <person name="Vagvoelgyi C."/>
            <person name="Patrignani A."/>
            <person name="Fitzpatrick D."/>
            <person name="Nagy I."/>
            <person name="Doyle S."/>
            <person name="Anderson J.B."/>
            <person name="Grigoriev I.V."/>
            <person name="Gueldener U."/>
            <person name="Muensterkoetter M."/>
            <person name="Nagy L.G."/>
        </authorList>
    </citation>
    <scope>NUCLEOTIDE SEQUENCE [LARGE SCALE GENOMIC DNA]</scope>
    <source>
        <strain evidence="2">Ar21-2</strain>
    </source>
</reference>
<dbReference type="InParanoid" id="A0A2H3CQE0"/>
<name>A0A2H3CQE0_ARMGA</name>
<gene>
    <name evidence="1" type="ORF">ARMGADRAFT_909220</name>
</gene>
<dbReference type="InterPro" id="IPR036397">
    <property type="entry name" value="RNaseH_sf"/>
</dbReference>
<feature type="non-terminal residue" evidence="1">
    <location>
        <position position="57"/>
    </location>
</feature>
<dbReference type="GO" id="GO:0003676">
    <property type="term" value="F:nucleic acid binding"/>
    <property type="evidence" value="ECO:0007669"/>
    <property type="project" value="InterPro"/>
</dbReference>
<protein>
    <recommendedName>
        <fullName evidence="3">Integrase catalytic domain-containing protein</fullName>
    </recommendedName>
</protein>
<dbReference type="EMBL" id="KZ293920">
    <property type="protein sequence ID" value="PBK78967.1"/>
    <property type="molecule type" value="Genomic_DNA"/>
</dbReference>
<evidence type="ECO:0008006" key="3">
    <source>
        <dbReference type="Google" id="ProtNLM"/>
    </source>
</evidence>
<dbReference type="Gene3D" id="3.30.420.10">
    <property type="entry name" value="Ribonuclease H-like superfamily/Ribonuclease H"/>
    <property type="match status" value="1"/>
</dbReference>
<organism evidence="1 2">
    <name type="scientific">Armillaria gallica</name>
    <name type="common">Bulbous honey fungus</name>
    <name type="synonym">Armillaria bulbosa</name>
    <dbReference type="NCBI Taxonomy" id="47427"/>
    <lineage>
        <taxon>Eukaryota</taxon>
        <taxon>Fungi</taxon>
        <taxon>Dikarya</taxon>
        <taxon>Basidiomycota</taxon>
        <taxon>Agaricomycotina</taxon>
        <taxon>Agaricomycetes</taxon>
        <taxon>Agaricomycetidae</taxon>
        <taxon>Agaricales</taxon>
        <taxon>Marasmiineae</taxon>
        <taxon>Physalacriaceae</taxon>
        <taxon>Armillaria</taxon>
    </lineage>
</organism>
<accession>A0A2H3CQE0</accession>